<keyword evidence="2" id="KW-1185">Reference proteome</keyword>
<dbReference type="EMBL" id="JABCKI010008788">
    <property type="protein sequence ID" value="KAG5633194.1"/>
    <property type="molecule type" value="Genomic_DNA"/>
</dbReference>
<feature type="non-terminal residue" evidence="1">
    <location>
        <position position="183"/>
    </location>
</feature>
<reference evidence="1" key="2">
    <citation type="submission" date="2021-10" db="EMBL/GenBank/DDBJ databases">
        <title>Phylogenomics reveals ancestral predisposition of the termite-cultivated fungus Termitomyces towards a domesticated lifestyle.</title>
        <authorList>
            <person name="Auxier B."/>
            <person name="Grum-Grzhimaylo A."/>
            <person name="Cardenas M.E."/>
            <person name="Lodge J.D."/>
            <person name="Laessoe T."/>
            <person name="Pedersen O."/>
            <person name="Smith M.E."/>
            <person name="Kuyper T.W."/>
            <person name="Franco-Molano E.A."/>
            <person name="Baroni T.J."/>
            <person name="Aanen D.K."/>
        </authorList>
    </citation>
    <scope>NUCLEOTIDE SEQUENCE</scope>
    <source>
        <strain evidence="1">D49</strain>
    </source>
</reference>
<name>A0A9P7K1M3_9AGAR</name>
<dbReference type="OrthoDB" id="3071163at2759"/>
<dbReference type="Proteomes" id="UP000717328">
    <property type="component" value="Unassembled WGS sequence"/>
</dbReference>
<gene>
    <name evidence="1" type="ORF">H0H81_010082</name>
</gene>
<evidence type="ECO:0000313" key="1">
    <source>
        <dbReference type="EMBL" id="KAG5633194.1"/>
    </source>
</evidence>
<sequence>MVMDHLMPVGIKDETKNLDELLEFFAERTFFAQDGVEMGAGEMIRHAKAVGSNDIFVTGRDHDGNLVRLNLERDQVIPTSIIISTDIDSVIWVTRFPRFAKWVNIYMQPVIRKYAPIKKHNHVYVEVIYPPTDEEPNRMQDHVRFKLSQIPHVFLGKVGEGSGTANLYMFFPRMIHKHPYIRR</sequence>
<organism evidence="1 2">
    <name type="scientific">Sphagnurus paluster</name>
    <dbReference type="NCBI Taxonomy" id="117069"/>
    <lineage>
        <taxon>Eukaryota</taxon>
        <taxon>Fungi</taxon>
        <taxon>Dikarya</taxon>
        <taxon>Basidiomycota</taxon>
        <taxon>Agaricomycotina</taxon>
        <taxon>Agaricomycetes</taxon>
        <taxon>Agaricomycetidae</taxon>
        <taxon>Agaricales</taxon>
        <taxon>Tricholomatineae</taxon>
        <taxon>Lyophyllaceae</taxon>
        <taxon>Sphagnurus</taxon>
    </lineage>
</organism>
<reference evidence="1" key="1">
    <citation type="submission" date="2021-02" db="EMBL/GenBank/DDBJ databases">
        <authorList>
            <person name="Nieuwenhuis M."/>
            <person name="Van De Peppel L.J.J."/>
        </authorList>
    </citation>
    <scope>NUCLEOTIDE SEQUENCE</scope>
    <source>
        <strain evidence="1">D49</strain>
    </source>
</reference>
<evidence type="ECO:0000313" key="2">
    <source>
        <dbReference type="Proteomes" id="UP000717328"/>
    </source>
</evidence>
<dbReference type="AlphaFoldDB" id="A0A9P7K1M3"/>
<protein>
    <submittedName>
        <fullName evidence="1">Uncharacterized protein</fullName>
    </submittedName>
</protein>
<proteinExistence type="predicted"/>
<comment type="caution">
    <text evidence="1">The sequence shown here is derived from an EMBL/GenBank/DDBJ whole genome shotgun (WGS) entry which is preliminary data.</text>
</comment>
<accession>A0A9P7K1M3</accession>